<evidence type="ECO:0000313" key="3">
    <source>
        <dbReference type="EMBL" id="CDL90236.1"/>
    </source>
</evidence>
<feature type="compositionally biased region" description="Basic and acidic residues" evidence="1">
    <location>
        <begin position="141"/>
        <end position="215"/>
    </location>
</feature>
<dbReference type="InterPro" id="IPR057682">
    <property type="entry name" value="DUF7922"/>
</dbReference>
<dbReference type="GeneID" id="29418497"/>
<sequence length="450" mass="51994">MAQKKSYSRYFIILQEDEKGYSLASDKIASGYAKLETKNDKCKVSYYVQNLKKDKTPYYMILICNKNDAKKIINVGEMNIDDYGRADVSYEYPINNVSGSGIGIDKVSGAAIVRLLDGNIIAVMSGFASMDIPDWQSFDVSENKNKKAEGQKPKPVKQSDKKTDNKDNSGVKKEVEKAKDTKKDKNAKDDKDTNKKTVKDNKKDDKKDSQKDKAKLSNNKSIFDEYEENIELKKKEINPEKMDNIKDDKPKQRLDKESSLSNKISDLVEDEKMEKLQEIKNINEDESNDDKIYIDNSAVKVSQKNYRGHNRKSKHDFFGLLVKGFKEVSDVTGELKRCKWYKVPATSINSLQNTRDHNKYTFVYCPMMPYYKYIEENCHILFGYKYDKNGNVKYMLYGIPGTKSRKDQPYEGRSGFVTWVPSYRGKDKSGYWIMFYDFKTGTIQIPIKKK</sequence>
<feature type="region of interest" description="Disordered" evidence="1">
    <location>
        <begin position="238"/>
        <end position="261"/>
    </location>
</feature>
<evidence type="ECO:0000313" key="4">
    <source>
        <dbReference type="Proteomes" id="UP000019482"/>
    </source>
</evidence>
<protein>
    <recommendedName>
        <fullName evidence="2">DUF7922 domain-containing protein</fullName>
    </recommendedName>
</protein>
<keyword evidence="4" id="KW-1185">Reference proteome</keyword>
<evidence type="ECO:0000256" key="1">
    <source>
        <dbReference type="SAM" id="MobiDB-lite"/>
    </source>
</evidence>
<feature type="region of interest" description="Disordered" evidence="1">
    <location>
        <begin position="141"/>
        <end position="220"/>
    </location>
</feature>
<comment type="caution">
    <text evidence="3">The sequence shown here is derived from an EMBL/GenBank/DDBJ whole genome shotgun (WGS) entry which is preliminary data.</text>
</comment>
<reference evidence="3 4" key="1">
    <citation type="journal article" date="2015" name="Genome Announc.">
        <title>Draft Genome Sequence of Clostridium tyrobutyricum Strain DIVETGP, Isolated from Cow's Milk for Grana Padano Production.</title>
        <authorList>
            <person name="Soggiu A."/>
            <person name="Piras C."/>
            <person name="Gaiarsa S."/>
            <person name="Sassera D."/>
            <person name="Roncada P."/>
            <person name="Bendixen E."/>
            <person name="Brasca M."/>
            <person name="Bonizzi L."/>
        </authorList>
    </citation>
    <scope>NUCLEOTIDE SEQUENCE [LARGE SCALE GENOMIC DNA]</scope>
    <source>
        <strain evidence="3 4">DIVETGP</strain>
    </source>
</reference>
<dbReference type="AlphaFoldDB" id="W6N2H8"/>
<accession>W6N2H8</accession>
<dbReference type="RefSeq" id="WP_017895673.1">
    <property type="nucleotide sequence ID" value="NZ_CBXI010000004.1"/>
</dbReference>
<organism evidence="3 4">
    <name type="scientific">Clostridium tyrobutyricum DIVETGP</name>
    <dbReference type="NCBI Taxonomy" id="1408889"/>
    <lineage>
        <taxon>Bacteria</taxon>
        <taxon>Bacillati</taxon>
        <taxon>Bacillota</taxon>
        <taxon>Clostridia</taxon>
        <taxon>Eubacteriales</taxon>
        <taxon>Clostridiaceae</taxon>
        <taxon>Clostridium</taxon>
    </lineage>
</organism>
<evidence type="ECO:0000259" key="2">
    <source>
        <dbReference type="Pfam" id="PF25538"/>
    </source>
</evidence>
<proteinExistence type="predicted"/>
<dbReference type="EMBL" id="CBXI010000004">
    <property type="protein sequence ID" value="CDL90236.1"/>
    <property type="molecule type" value="Genomic_DNA"/>
</dbReference>
<name>W6N2H8_CLOTY</name>
<dbReference type="Proteomes" id="UP000019482">
    <property type="component" value="Unassembled WGS sequence"/>
</dbReference>
<dbReference type="Pfam" id="PF25538">
    <property type="entry name" value="DUF7922"/>
    <property type="match status" value="1"/>
</dbReference>
<feature type="compositionally biased region" description="Basic and acidic residues" evidence="1">
    <location>
        <begin position="238"/>
        <end position="258"/>
    </location>
</feature>
<dbReference type="OrthoDB" id="1705475at2"/>
<feature type="domain" description="DUF7922" evidence="2">
    <location>
        <begin position="10"/>
        <end position="128"/>
    </location>
</feature>
<gene>
    <name evidence="3" type="ORF">CTDIVETGP_0306</name>
</gene>